<organism evidence="1 2">
    <name type="scientific">Papilio machaon</name>
    <name type="common">Old World swallowtail butterfly</name>
    <dbReference type="NCBI Taxonomy" id="76193"/>
    <lineage>
        <taxon>Eukaryota</taxon>
        <taxon>Metazoa</taxon>
        <taxon>Ecdysozoa</taxon>
        <taxon>Arthropoda</taxon>
        <taxon>Hexapoda</taxon>
        <taxon>Insecta</taxon>
        <taxon>Pterygota</taxon>
        <taxon>Neoptera</taxon>
        <taxon>Endopterygota</taxon>
        <taxon>Lepidoptera</taxon>
        <taxon>Glossata</taxon>
        <taxon>Ditrysia</taxon>
        <taxon>Papilionoidea</taxon>
        <taxon>Papilionidae</taxon>
        <taxon>Papilioninae</taxon>
        <taxon>Papilio</taxon>
    </lineage>
</organism>
<gene>
    <name evidence="1" type="ORF">RR48_01881</name>
</gene>
<evidence type="ECO:0000313" key="1">
    <source>
        <dbReference type="EMBL" id="KPJ13970.1"/>
    </source>
</evidence>
<accession>A0A0N1IHC5</accession>
<evidence type="ECO:0000313" key="2">
    <source>
        <dbReference type="Proteomes" id="UP000053240"/>
    </source>
</evidence>
<dbReference type="InParanoid" id="A0A0N1IHC5"/>
<proteinExistence type="predicted"/>
<name>A0A0N1IHC5_PAPMA</name>
<sequence length="44" mass="4750">MRQGRGVAGLGGGNSLRRNMYNCSITIVEEVQRVQVVGVMSAVR</sequence>
<dbReference type="AlphaFoldDB" id="A0A0N1IHC5"/>
<reference evidence="1 2" key="1">
    <citation type="journal article" date="2015" name="Nat. Commun.">
        <title>Outbred genome sequencing and CRISPR/Cas9 gene editing in butterflies.</title>
        <authorList>
            <person name="Li X."/>
            <person name="Fan D."/>
            <person name="Zhang W."/>
            <person name="Liu G."/>
            <person name="Zhang L."/>
            <person name="Zhao L."/>
            <person name="Fang X."/>
            <person name="Chen L."/>
            <person name="Dong Y."/>
            <person name="Chen Y."/>
            <person name="Ding Y."/>
            <person name="Zhao R."/>
            <person name="Feng M."/>
            <person name="Zhu Y."/>
            <person name="Feng Y."/>
            <person name="Jiang X."/>
            <person name="Zhu D."/>
            <person name="Xiang H."/>
            <person name="Feng X."/>
            <person name="Li S."/>
            <person name="Wang J."/>
            <person name="Zhang G."/>
            <person name="Kronforst M.R."/>
            <person name="Wang W."/>
        </authorList>
    </citation>
    <scope>NUCLEOTIDE SEQUENCE [LARGE SCALE GENOMIC DNA]</scope>
    <source>
        <strain evidence="1">Ya'a_city_454_Pm</strain>
        <tissue evidence="1">Whole body</tissue>
    </source>
</reference>
<dbReference type="EMBL" id="KQ460557">
    <property type="protein sequence ID" value="KPJ13970.1"/>
    <property type="molecule type" value="Genomic_DNA"/>
</dbReference>
<protein>
    <submittedName>
        <fullName evidence="1">Uncharacterized protein</fullName>
    </submittedName>
</protein>
<dbReference type="Proteomes" id="UP000053240">
    <property type="component" value="Unassembled WGS sequence"/>
</dbReference>
<keyword evidence="2" id="KW-1185">Reference proteome</keyword>